<comment type="caution">
    <text evidence="2">The sequence shown here is derived from an EMBL/GenBank/DDBJ whole genome shotgun (WGS) entry which is preliminary data.</text>
</comment>
<keyword evidence="3" id="KW-1185">Reference proteome</keyword>
<accession>A0A164QWZ0</accession>
<proteinExistence type="predicted"/>
<dbReference type="AlphaFoldDB" id="A0A164QWZ0"/>
<evidence type="ECO:0000313" key="2">
    <source>
        <dbReference type="EMBL" id="KZS08133.1"/>
    </source>
</evidence>
<evidence type="ECO:0000313" key="3">
    <source>
        <dbReference type="Proteomes" id="UP000076858"/>
    </source>
</evidence>
<gene>
    <name evidence="2" type="ORF">APZ42_027994</name>
</gene>
<organism evidence="2 3">
    <name type="scientific">Daphnia magna</name>
    <dbReference type="NCBI Taxonomy" id="35525"/>
    <lineage>
        <taxon>Eukaryota</taxon>
        <taxon>Metazoa</taxon>
        <taxon>Ecdysozoa</taxon>
        <taxon>Arthropoda</taxon>
        <taxon>Crustacea</taxon>
        <taxon>Branchiopoda</taxon>
        <taxon>Diplostraca</taxon>
        <taxon>Cladocera</taxon>
        <taxon>Anomopoda</taxon>
        <taxon>Daphniidae</taxon>
        <taxon>Daphnia</taxon>
    </lineage>
</organism>
<name>A0A164QWZ0_9CRUS</name>
<sequence length="66" mass="7710">MWTLICTARLIWNVAAFIWGTHFTRKDGKPSGWLQEDIGTVYPLFPYRVSSTLLDVSWGGRYSRRM</sequence>
<keyword evidence="1" id="KW-0732">Signal</keyword>
<evidence type="ECO:0000256" key="1">
    <source>
        <dbReference type="SAM" id="SignalP"/>
    </source>
</evidence>
<reference evidence="2 3" key="1">
    <citation type="submission" date="2016-03" db="EMBL/GenBank/DDBJ databases">
        <title>EvidentialGene: Evidence-directed Construction of Genes on Genomes.</title>
        <authorList>
            <person name="Gilbert D.G."/>
            <person name="Choi J.-H."/>
            <person name="Mockaitis K."/>
            <person name="Colbourne J."/>
            <person name="Pfrender M."/>
        </authorList>
    </citation>
    <scope>NUCLEOTIDE SEQUENCE [LARGE SCALE GENOMIC DNA]</scope>
    <source>
        <strain evidence="2 3">Xinb3</strain>
        <tissue evidence="2">Complete organism</tissue>
    </source>
</reference>
<protein>
    <submittedName>
        <fullName evidence="2">Uncharacterized protein</fullName>
    </submittedName>
</protein>
<dbReference type="Proteomes" id="UP000076858">
    <property type="component" value="Unassembled WGS sequence"/>
</dbReference>
<feature type="chain" id="PRO_5007852708" evidence="1">
    <location>
        <begin position="17"/>
        <end position="66"/>
    </location>
</feature>
<dbReference type="EMBL" id="LRGB01002328">
    <property type="protein sequence ID" value="KZS08133.1"/>
    <property type="molecule type" value="Genomic_DNA"/>
</dbReference>
<feature type="signal peptide" evidence="1">
    <location>
        <begin position="1"/>
        <end position="16"/>
    </location>
</feature>